<sequence>MCVSNKAPKEKEDCINDIYREELQKDSEKAECFAVEAEGTADTSSPRGPPPPLWSALLPPPNPNPHPNPTPCPRRRNPKVLRLPLRLPTPSPPKSM</sequence>
<accession>A0AAV4B5P7</accession>
<feature type="compositionally biased region" description="Pro residues" evidence="1">
    <location>
        <begin position="47"/>
        <end position="72"/>
    </location>
</feature>
<feature type="region of interest" description="Disordered" evidence="1">
    <location>
        <begin position="34"/>
        <end position="96"/>
    </location>
</feature>
<reference evidence="2 3" key="1">
    <citation type="journal article" date="2021" name="Elife">
        <title>Chloroplast acquisition without the gene transfer in kleptoplastic sea slugs, Plakobranchus ocellatus.</title>
        <authorList>
            <person name="Maeda T."/>
            <person name="Takahashi S."/>
            <person name="Yoshida T."/>
            <person name="Shimamura S."/>
            <person name="Takaki Y."/>
            <person name="Nagai Y."/>
            <person name="Toyoda A."/>
            <person name="Suzuki Y."/>
            <person name="Arimoto A."/>
            <person name="Ishii H."/>
            <person name="Satoh N."/>
            <person name="Nishiyama T."/>
            <person name="Hasebe M."/>
            <person name="Maruyama T."/>
            <person name="Minagawa J."/>
            <person name="Obokata J."/>
            <person name="Shigenobu S."/>
        </authorList>
    </citation>
    <scope>NUCLEOTIDE SEQUENCE [LARGE SCALE GENOMIC DNA]</scope>
</reference>
<dbReference type="AlphaFoldDB" id="A0AAV4B5P7"/>
<evidence type="ECO:0000313" key="3">
    <source>
        <dbReference type="Proteomes" id="UP000735302"/>
    </source>
</evidence>
<evidence type="ECO:0000256" key="1">
    <source>
        <dbReference type="SAM" id="MobiDB-lite"/>
    </source>
</evidence>
<organism evidence="2 3">
    <name type="scientific">Plakobranchus ocellatus</name>
    <dbReference type="NCBI Taxonomy" id="259542"/>
    <lineage>
        <taxon>Eukaryota</taxon>
        <taxon>Metazoa</taxon>
        <taxon>Spiralia</taxon>
        <taxon>Lophotrochozoa</taxon>
        <taxon>Mollusca</taxon>
        <taxon>Gastropoda</taxon>
        <taxon>Heterobranchia</taxon>
        <taxon>Euthyneura</taxon>
        <taxon>Panpulmonata</taxon>
        <taxon>Sacoglossa</taxon>
        <taxon>Placobranchoidea</taxon>
        <taxon>Plakobranchidae</taxon>
        <taxon>Plakobranchus</taxon>
    </lineage>
</organism>
<evidence type="ECO:0000313" key="2">
    <source>
        <dbReference type="EMBL" id="GFO14019.1"/>
    </source>
</evidence>
<gene>
    <name evidence="2" type="ORF">PoB_004052400</name>
</gene>
<name>A0AAV4B5P7_9GAST</name>
<protein>
    <submittedName>
        <fullName evidence="2">Uncharacterized protein</fullName>
    </submittedName>
</protein>
<proteinExistence type="predicted"/>
<keyword evidence="3" id="KW-1185">Reference proteome</keyword>
<dbReference type="Proteomes" id="UP000735302">
    <property type="component" value="Unassembled WGS sequence"/>
</dbReference>
<feature type="compositionally biased region" description="Pro residues" evidence="1">
    <location>
        <begin position="87"/>
        <end position="96"/>
    </location>
</feature>
<comment type="caution">
    <text evidence="2">The sequence shown here is derived from an EMBL/GenBank/DDBJ whole genome shotgun (WGS) entry which is preliminary data.</text>
</comment>
<dbReference type="EMBL" id="BLXT01004521">
    <property type="protein sequence ID" value="GFO14019.1"/>
    <property type="molecule type" value="Genomic_DNA"/>
</dbReference>